<dbReference type="InterPro" id="IPR020818">
    <property type="entry name" value="Chaperonin_GroES"/>
</dbReference>
<dbReference type="EMBL" id="DSGB01000002">
    <property type="protein sequence ID" value="HER95168.1"/>
    <property type="molecule type" value="Genomic_DNA"/>
</dbReference>
<keyword evidence="2" id="KW-0143">Chaperone</keyword>
<sequence length="143" mass="16186">MHTFRGELIIVGDRVLIEPEEGERQTKTGLYLPATVVEHERVGTGRVIKVGPGYLMPNPEYSESEPWAPNREAVRYLPLQAQPGDYAFFLKKDAIELTYENRNYVIVPHNAILALVRPSAEDLLEKLEKLDDLDDLEDLLGNA</sequence>
<evidence type="ECO:0000256" key="2">
    <source>
        <dbReference type="ARBA" id="ARBA00023186"/>
    </source>
</evidence>
<organism evidence="3">
    <name type="scientific">Rhodothermus marinus</name>
    <name type="common">Rhodothermus obamensis</name>
    <dbReference type="NCBI Taxonomy" id="29549"/>
    <lineage>
        <taxon>Bacteria</taxon>
        <taxon>Pseudomonadati</taxon>
        <taxon>Rhodothermota</taxon>
        <taxon>Rhodothermia</taxon>
        <taxon>Rhodothermales</taxon>
        <taxon>Rhodothermaceae</taxon>
        <taxon>Rhodothermus</taxon>
    </lineage>
</organism>
<dbReference type="InterPro" id="IPR011032">
    <property type="entry name" value="GroES-like_sf"/>
</dbReference>
<dbReference type="Pfam" id="PF00166">
    <property type="entry name" value="Cpn10"/>
    <property type="match status" value="1"/>
</dbReference>
<name>A0A7V2F5Q5_RHOMR</name>
<reference evidence="3" key="1">
    <citation type="journal article" date="2020" name="mSystems">
        <title>Genome- and Community-Level Interaction Insights into Carbon Utilization and Element Cycling Functions of Hydrothermarchaeota in Hydrothermal Sediment.</title>
        <authorList>
            <person name="Zhou Z."/>
            <person name="Liu Y."/>
            <person name="Xu W."/>
            <person name="Pan J."/>
            <person name="Luo Z.H."/>
            <person name="Li M."/>
        </authorList>
    </citation>
    <scope>NUCLEOTIDE SEQUENCE [LARGE SCALE GENOMIC DNA]</scope>
    <source>
        <strain evidence="3">SpSt-143</strain>
    </source>
</reference>
<dbReference type="CDD" id="cd00320">
    <property type="entry name" value="cpn10"/>
    <property type="match status" value="1"/>
</dbReference>
<dbReference type="GO" id="GO:0044183">
    <property type="term" value="F:protein folding chaperone"/>
    <property type="evidence" value="ECO:0007669"/>
    <property type="project" value="InterPro"/>
</dbReference>
<comment type="similarity">
    <text evidence="1">Belongs to the GroES chaperonin family.</text>
</comment>
<dbReference type="Gene3D" id="2.30.33.40">
    <property type="entry name" value="GroES chaperonin"/>
    <property type="match status" value="1"/>
</dbReference>
<accession>A0A7V2F5Q5</accession>
<dbReference type="GO" id="GO:0005524">
    <property type="term" value="F:ATP binding"/>
    <property type="evidence" value="ECO:0007669"/>
    <property type="project" value="InterPro"/>
</dbReference>
<comment type="caution">
    <text evidence="3">The sequence shown here is derived from an EMBL/GenBank/DDBJ whole genome shotgun (WGS) entry which is preliminary data.</text>
</comment>
<dbReference type="AlphaFoldDB" id="A0A7V2F5Q5"/>
<gene>
    <name evidence="3" type="ORF">ENO59_01400</name>
</gene>
<evidence type="ECO:0000256" key="1">
    <source>
        <dbReference type="ARBA" id="ARBA00006975"/>
    </source>
</evidence>
<dbReference type="SMART" id="SM00883">
    <property type="entry name" value="Cpn10"/>
    <property type="match status" value="1"/>
</dbReference>
<proteinExistence type="inferred from homology"/>
<dbReference type="SUPFAM" id="SSF50129">
    <property type="entry name" value="GroES-like"/>
    <property type="match status" value="1"/>
</dbReference>
<protein>
    <submittedName>
        <fullName evidence="3">Co-chaperone GroES</fullName>
    </submittedName>
</protein>
<evidence type="ECO:0000313" key="3">
    <source>
        <dbReference type="EMBL" id="HER95168.1"/>
    </source>
</evidence>
<dbReference type="InterPro" id="IPR037124">
    <property type="entry name" value="Chaperonin_GroES_sf"/>
</dbReference>